<keyword evidence="2" id="KW-1185">Reference proteome</keyword>
<proteinExistence type="predicted"/>
<organism evidence="1 2">
    <name type="scientific">Klebsormidium nitens</name>
    <name type="common">Green alga</name>
    <name type="synonym">Ulothrix nitens</name>
    <dbReference type="NCBI Taxonomy" id="105231"/>
    <lineage>
        <taxon>Eukaryota</taxon>
        <taxon>Viridiplantae</taxon>
        <taxon>Streptophyta</taxon>
        <taxon>Klebsormidiophyceae</taxon>
        <taxon>Klebsormidiales</taxon>
        <taxon>Klebsormidiaceae</taxon>
        <taxon>Klebsormidium</taxon>
    </lineage>
</organism>
<dbReference type="Proteomes" id="UP000054558">
    <property type="component" value="Unassembled WGS sequence"/>
</dbReference>
<accession>A0A1Y1IW86</accession>
<dbReference type="Gene3D" id="2.70.9.10">
    <property type="entry name" value="Adenovirus Type 2 Hexon, domain 4"/>
    <property type="match status" value="1"/>
</dbReference>
<dbReference type="SUPFAM" id="SSF49749">
    <property type="entry name" value="Group II dsDNA viruses VP"/>
    <property type="match status" value="1"/>
</dbReference>
<dbReference type="InterPro" id="IPR016112">
    <property type="entry name" value="VP_dsDNA_II"/>
</dbReference>
<sequence>MAFAWHLSGSSPVACGIRRSSANNRRVYVLRDDRAFVGVSSIGGQSHLWAFANGDDARKTLREIREFRDAEGRWPTVRELPSRLRPGQGGQPREDGAEFTQVSLHDLETEDVPLKVLKDYAHARGLAVELVEERRVLQLAGLEDLHLWIDPQVTLFGPAKPSDHRPFSQNVIECLFESRPLPTLGAPQGIASACPLRKSGSHVGMMHLEVRLPSTNPATGAPIPYRPRLGAYLVESARLTSSGRELERLSGAAMRWYFETVDPKLRGDERARAAMFSPTVLGDDVIVLVPLPFFFSRSAAGEKLPVRGNDAVLEVVLASPASCLSAGAAVPAQIAPRSTKSTAVPELVRQPNGSLDLSSFTTLLNLTYVDPSVAMRGYQLVVVSEGYDVLSERLELLHI</sequence>
<evidence type="ECO:0000313" key="2">
    <source>
        <dbReference type="Proteomes" id="UP000054558"/>
    </source>
</evidence>
<protein>
    <submittedName>
        <fullName evidence="1">Uncharacterized protein</fullName>
    </submittedName>
</protein>
<name>A0A1Y1IW86_KLENI</name>
<evidence type="ECO:0000313" key="1">
    <source>
        <dbReference type="EMBL" id="GAQ92538.1"/>
    </source>
</evidence>
<gene>
    <name evidence="1" type="ORF">KFL_010430030</name>
</gene>
<reference evidence="1 2" key="1">
    <citation type="journal article" date="2014" name="Nat. Commun.">
        <title>Klebsormidium flaccidum genome reveals primary factors for plant terrestrial adaptation.</title>
        <authorList>
            <person name="Hori K."/>
            <person name="Maruyama F."/>
            <person name="Fujisawa T."/>
            <person name="Togashi T."/>
            <person name="Yamamoto N."/>
            <person name="Seo M."/>
            <person name="Sato S."/>
            <person name="Yamada T."/>
            <person name="Mori H."/>
            <person name="Tajima N."/>
            <person name="Moriyama T."/>
            <person name="Ikeuchi M."/>
            <person name="Watanabe M."/>
            <person name="Wada H."/>
            <person name="Kobayashi K."/>
            <person name="Saito M."/>
            <person name="Masuda T."/>
            <person name="Sasaki-Sekimoto Y."/>
            <person name="Mashiguchi K."/>
            <person name="Awai K."/>
            <person name="Shimojima M."/>
            <person name="Masuda S."/>
            <person name="Iwai M."/>
            <person name="Nobusawa T."/>
            <person name="Narise T."/>
            <person name="Kondo S."/>
            <person name="Saito H."/>
            <person name="Sato R."/>
            <person name="Murakawa M."/>
            <person name="Ihara Y."/>
            <person name="Oshima-Yamada Y."/>
            <person name="Ohtaka K."/>
            <person name="Satoh M."/>
            <person name="Sonobe K."/>
            <person name="Ishii M."/>
            <person name="Ohtani R."/>
            <person name="Kanamori-Sato M."/>
            <person name="Honoki R."/>
            <person name="Miyazaki D."/>
            <person name="Mochizuki H."/>
            <person name="Umetsu J."/>
            <person name="Higashi K."/>
            <person name="Shibata D."/>
            <person name="Kamiya Y."/>
            <person name="Sato N."/>
            <person name="Nakamura Y."/>
            <person name="Tabata S."/>
            <person name="Ida S."/>
            <person name="Kurokawa K."/>
            <person name="Ohta H."/>
        </authorList>
    </citation>
    <scope>NUCLEOTIDE SEQUENCE [LARGE SCALE GENOMIC DNA]</scope>
    <source>
        <strain evidence="1 2">NIES-2285</strain>
    </source>
</reference>
<dbReference type="AlphaFoldDB" id="A0A1Y1IW86"/>
<dbReference type="EMBL" id="DF237992">
    <property type="protein sequence ID" value="GAQ92538.1"/>
    <property type="molecule type" value="Genomic_DNA"/>
</dbReference>